<evidence type="ECO:0000313" key="2">
    <source>
        <dbReference type="EMBL" id="PAF18374.1"/>
    </source>
</evidence>
<protein>
    <recommendedName>
        <fullName evidence="1">Inhibitor I9 domain-containing protein</fullName>
    </recommendedName>
</protein>
<accession>A0A268RDN5</accession>
<dbReference type="Proteomes" id="UP000216133">
    <property type="component" value="Unassembled WGS sequence"/>
</dbReference>
<name>A0A268RDN5_SHOCL</name>
<organism evidence="2 3">
    <name type="scientific">Shouchella clausii</name>
    <name type="common">Alkalihalobacillus clausii</name>
    <dbReference type="NCBI Taxonomy" id="79880"/>
    <lineage>
        <taxon>Bacteria</taxon>
        <taxon>Bacillati</taxon>
        <taxon>Bacillota</taxon>
        <taxon>Bacilli</taxon>
        <taxon>Bacillales</taxon>
        <taxon>Bacillaceae</taxon>
        <taxon>Shouchella</taxon>
    </lineage>
</organism>
<dbReference type="Pfam" id="PF05922">
    <property type="entry name" value="Inhibitor_I9"/>
    <property type="match status" value="1"/>
</dbReference>
<reference evidence="2 3" key="1">
    <citation type="submission" date="2017-07" db="EMBL/GenBank/DDBJ databases">
        <title>Isolation and whole genome analysis of endospore-forming bacteria from heroin.</title>
        <authorList>
            <person name="Kalinowski J."/>
            <person name="Ahrens B."/>
            <person name="Al-Dilaimi A."/>
            <person name="Winkler A."/>
            <person name="Wibberg D."/>
            <person name="Schleenbecker U."/>
            <person name="Ruckert C."/>
            <person name="Wolfel R."/>
            <person name="Grass G."/>
        </authorList>
    </citation>
    <scope>NUCLEOTIDE SEQUENCE [LARGE SCALE GENOMIC DNA]</scope>
    <source>
        <strain evidence="2 3">7523-2</strain>
    </source>
</reference>
<evidence type="ECO:0000259" key="1">
    <source>
        <dbReference type="Pfam" id="PF05922"/>
    </source>
</evidence>
<dbReference type="SUPFAM" id="SSF54897">
    <property type="entry name" value="Protease propeptides/inhibitors"/>
    <property type="match status" value="1"/>
</dbReference>
<dbReference type="Gene3D" id="3.30.70.80">
    <property type="entry name" value="Peptidase S8 propeptide/proteinase inhibitor I9"/>
    <property type="match status" value="1"/>
</dbReference>
<sequence length="94" mass="10528">VVLKDPKNEQEIKQMIEQNPDLQIRHTFNHALNGFSVKGKPSALQSLQRIESVSAVSPVNTYHVHSNDNIKMIGGLNARGYYDENNQRLTGKGV</sequence>
<feature type="non-terminal residue" evidence="2">
    <location>
        <position position="94"/>
    </location>
</feature>
<evidence type="ECO:0000313" key="3">
    <source>
        <dbReference type="Proteomes" id="UP000216133"/>
    </source>
</evidence>
<feature type="domain" description="Inhibitor I9" evidence="1">
    <location>
        <begin position="21"/>
        <end position="65"/>
    </location>
</feature>
<proteinExistence type="predicted"/>
<dbReference type="EMBL" id="NPBS01000392">
    <property type="protein sequence ID" value="PAF18374.1"/>
    <property type="molecule type" value="Genomic_DNA"/>
</dbReference>
<dbReference type="AlphaFoldDB" id="A0A268RDN5"/>
<feature type="non-terminal residue" evidence="2">
    <location>
        <position position="1"/>
    </location>
</feature>
<dbReference type="InterPro" id="IPR037045">
    <property type="entry name" value="S8pro/Inhibitor_I9_sf"/>
</dbReference>
<comment type="caution">
    <text evidence="2">The sequence shown here is derived from an EMBL/GenBank/DDBJ whole genome shotgun (WGS) entry which is preliminary data.</text>
</comment>
<dbReference type="InterPro" id="IPR010259">
    <property type="entry name" value="S8pro/Inhibitor_I9"/>
</dbReference>
<gene>
    <name evidence="2" type="ORF">CHH61_23695</name>
</gene>